<dbReference type="STRING" id="926556.Echvi_0934"/>
<dbReference type="eggNOG" id="COG3866">
    <property type="taxonomic scope" value="Bacteria"/>
</dbReference>
<dbReference type="Gene3D" id="2.160.20.10">
    <property type="entry name" value="Single-stranded right-handed beta-helix, Pectin lyase-like"/>
    <property type="match status" value="1"/>
</dbReference>
<dbReference type="PATRIC" id="fig|926556.3.peg.955"/>
<dbReference type="OrthoDB" id="9803616at2"/>
<dbReference type="Proteomes" id="UP000010796">
    <property type="component" value="Chromosome"/>
</dbReference>
<dbReference type="KEGG" id="evi:Echvi_0934"/>
<evidence type="ECO:0000256" key="1">
    <source>
        <dbReference type="ARBA" id="ARBA00022723"/>
    </source>
</evidence>
<dbReference type="InterPro" id="IPR052063">
    <property type="entry name" value="Polysaccharide_Lyase_1"/>
</dbReference>
<reference evidence="4" key="1">
    <citation type="submission" date="2012-02" db="EMBL/GenBank/DDBJ databases">
        <title>The complete genome of Echinicola vietnamensis DSM 17526.</title>
        <authorList>
            <person name="Lucas S."/>
            <person name="Copeland A."/>
            <person name="Lapidus A."/>
            <person name="Glavina del Rio T."/>
            <person name="Dalin E."/>
            <person name="Tice H."/>
            <person name="Bruce D."/>
            <person name="Goodwin L."/>
            <person name="Pitluck S."/>
            <person name="Peters L."/>
            <person name="Ovchinnikova G."/>
            <person name="Teshima H."/>
            <person name="Kyrpides N."/>
            <person name="Mavromatis K."/>
            <person name="Ivanova N."/>
            <person name="Brettin T."/>
            <person name="Detter J.C."/>
            <person name="Han C."/>
            <person name="Larimer F."/>
            <person name="Land M."/>
            <person name="Hauser L."/>
            <person name="Markowitz V."/>
            <person name="Cheng J.-F."/>
            <person name="Hugenholtz P."/>
            <person name="Woyke T."/>
            <person name="Wu D."/>
            <person name="Brambilla E."/>
            <person name="Klenk H.-P."/>
            <person name="Eisen J.A."/>
        </authorList>
    </citation>
    <scope>NUCLEOTIDE SEQUENCE [LARGE SCALE GENOMIC DNA]</scope>
    <source>
        <strain evidence="4">DSM 17526 / LMG 23754 / KMM 6221</strain>
    </source>
</reference>
<dbReference type="InterPro" id="IPR012334">
    <property type="entry name" value="Pectin_lyas_fold"/>
</dbReference>
<accession>L0FV71</accession>
<evidence type="ECO:0008006" key="5">
    <source>
        <dbReference type="Google" id="ProtNLM"/>
    </source>
</evidence>
<keyword evidence="1" id="KW-0479">Metal-binding</keyword>
<dbReference type="GO" id="GO:0046872">
    <property type="term" value="F:metal ion binding"/>
    <property type="evidence" value="ECO:0007669"/>
    <property type="project" value="UniProtKB-KW"/>
</dbReference>
<evidence type="ECO:0000313" key="4">
    <source>
        <dbReference type="Proteomes" id="UP000010796"/>
    </source>
</evidence>
<keyword evidence="4" id="KW-1185">Reference proteome</keyword>
<proteinExistence type="predicted"/>
<name>L0FV71_ECHVK</name>
<evidence type="ECO:0000256" key="2">
    <source>
        <dbReference type="ARBA" id="ARBA00023180"/>
    </source>
</evidence>
<keyword evidence="2" id="KW-0325">Glycoprotein</keyword>
<dbReference type="SUPFAM" id="SSF51126">
    <property type="entry name" value="Pectin lyase-like"/>
    <property type="match status" value="1"/>
</dbReference>
<gene>
    <name evidence="3" type="ordered locus">Echvi_0934</name>
</gene>
<dbReference type="AlphaFoldDB" id="L0FV71"/>
<protein>
    <recommendedName>
        <fullName evidence="5">Pectate lyase</fullName>
    </recommendedName>
</protein>
<dbReference type="HOGENOM" id="CLU_016764_0_0_10"/>
<evidence type="ECO:0000313" key="3">
    <source>
        <dbReference type="EMBL" id="AGA77207.1"/>
    </source>
</evidence>
<dbReference type="InterPro" id="IPR011050">
    <property type="entry name" value="Pectin_lyase_fold/virulence"/>
</dbReference>
<dbReference type="RefSeq" id="WP_015264771.1">
    <property type="nucleotide sequence ID" value="NC_019904.1"/>
</dbReference>
<dbReference type="PANTHER" id="PTHR42970">
    <property type="entry name" value="PECTATE LYASE C-RELATED"/>
    <property type="match status" value="1"/>
</dbReference>
<dbReference type="EMBL" id="CP003346">
    <property type="protein sequence ID" value="AGA77207.1"/>
    <property type="molecule type" value="Genomic_DNA"/>
</dbReference>
<sequence>MITIKQSFWPKGFFILTVAALISVEAFAQYPEIPPALQAKTDSIMALEEARLDEVWNEIYPTIQQEATEGRPYMRWASYPNDFVKADIPAFPGAEGGGAFTPGGRGGKVFVVTSLADSGPGTLREACEAGGARTIVFNVAGIIQLEKPISLRAPYVTIAGQTAPGDGICVAGETFAVDTHDVIIRHMRFRRGATDVTRRDDALSGDPMGNVIIDHCSVSWGLDENISLYRNMFTANENSDREKLPAANITIQNTISSEGLDTYNHAFGSTIGGLNSTFIRNLWANNISRNPSVGMYGDFTFVNNVLFNWWNRSVDGGDYRSLFNIINNYYKPGPMTPEGKPISYRIIKPESGYLDPKTFGRAYVEGNFVEGNPKVSADNWAGGVQPSDLSLEEAQQHFAYMRQSKPFEMAPIKIVSAKAAYDFVMEHAGATLPKRDAVDKRVIQMVKTGEINAPEGKEMEIGAEFINRRLPIDSYKKGIIVHPDQVGGYPEYKGQPYAETDGDGIPDAWEVKYGLDPNDPSDANGDLNGDGYTNLEKYINGIDPTKKVDWTQWENSHDTLLDVAMNGGLLQK</sequence>
<dbReference type="PANTHER" id="PTHR42970:SF1">
    <property type="entry name" value="PECTATE LYASE C-RELATED"/>
    <property type="match status" value="1"/>
</dbReference>
<organism evidence="3 4">
    <name type="scientific">Echinicola vietnamensis (strain DSM 17526 / LMG 23754 / KMM 6221)</name>
    <dbReference type="NCBI Taxonomy" id="926556"/>
    <lineage>
        <taxon>Bacteria</taxon>
        <taxon>Pseudomonadati</taxon>
        <taxon>Bacteroidota</taxon>
        <taxon>Cytophagia</taxon>
        <taxon>Cytophagales</taxon>
        <taxon>Cyclobacteriaceae</taxon>
        <taxon>Echinicola</taxon>
    </lineage>
</organism>